<feature type="domain" description="SnoaL-like" evidence="1">
    <location>
        <begin position="12"/>
        <end position="122"/>
    </location>
</feature>
<dbReference type="SUPFAM" id="SSF54427">
    <property type="entry name" value="NTF2-like"/>
    <property type="match status" value="1"/>
</dbReference>
<dbReference type="Proteomes" id="UP000607796">
    <property type="component" value="Unassembled WGS sequence"/>
</dbReference>
<dbReference type="InterPro" id="IPR032710">
    <property type="entry name" value="NTF2-like_dom_sf"/>
</dbReference>
<comment type="caution">
    <text evidence="2">The sequence shown here is derived from an EMBL/GenBank/DDBJ whole genome shotgun (WGS) entry which is preliminary data.</text>
</comment>
<proteinExistence type="predicted"/>
<evidence type="ECO:0000313" key="2">
    <source>
        <dbReference type="EMBL" id="MBE9639440.1"/>
    </source>
</evidence>
<dbReference type="EMBL" id="JADFFK010000019">
    <property type="protein sequence ID" value="MBE9639440.1"/>
    <property type="molecule type" value="Genomic_DNA"/>
</dbReference>
<dbReference type="InterPro" id="IPR037401">
    <property type="entry name" value="SnoaL-like"/>
</dbReference>
<evidence type="ECO:0000313" key="3">
    <source>
        <dbReference type="Proteomes" id="UP000607796"/>
    </source>
</evidence>
<gene>
    <name evidence="2" type="ORF">IQ782_21525</name>
</gene>
<dbReference type="NCBIfam" id="TIGR02096">
    <property type="entry name" value="ketosteroid isomerase-related protein"/>
    <property type="match status" value="1"/>
</dbReference>
<accession>A0ABR9X7F6</accession>
<organism evidence="2 3">
    <name type="scientific">Salipiger mangrovisoli</name>
    <dbReference type="NCBI Taxonomy" id="2865933"/>
    <lineage>
        <taxon>Bacteria</taxon>
        <taxon>Pseudomonadati</taxon>
        <taxon>Pseudomonadota</taxon>
        <taxon>Alphaproteobacteria</taxon>
        <taxon>Rhodobacterales</taxon>
        <taxon>Roseobacteraceae</taxon>
        <taxon>Salipiger</taxon>
    </lineage>
</organism>
<evidence type="ECO:0000259" key="1">
    <source>
        <dbReference type="Pfam" id="PF12680"/>
    </source>
</evidence>
<keyword evidence="3" id="KW-1185">Reference proteome</keyword>
<dbReference type="InterPro" id="IPR011721">
    <property type="entry name" value="CHP02096"/>
</dbReference>
<name>A0ABR9X7F6_9RHOB</name>
<dbReference type="Gene3D" id="3.10.450.50">
    <property type="match status" value="1"/>
</dbReference>
<sequence length="136" mass="15126">MGRHMTATETIKAYFAAFNAKDTEAMLELLAPDIAHHVNEGQIRSGKIKFAEFCAHMSHCYDEHLTDMVIFEAEGGSRAAAEFIVNGTYLRTDSGLPEAKGQTYRLPAGSFFSLEGGKITRVVTYYNLADWIRQVS</sequence>
<protein>
    <submittedName>
        <fullName evidence="2">Nuclear transport factor 2 family protein</fullName>
    </submittedName>
</protein>
<dbReference type="Pfam" id="PF12680">
    <property type="entry name" value="SnoaL_2"/>
    <property type="match status" value="1"/>
</dbReference>
<reference evidence="2 3" key="1">
    <citation type="journal article" date="2021" name="Int. J. Syst. Evol. Microbiol.">
        <title>Salipiger mangrovisoli sp. nov., isolated from mangrove soil and the proposal for the reclassification of Paraphaeobacter pallidus as Salipiger pallidus comb. nov.</title>
        <authorList>
            <person name="Du J."/>
            <person name="Liu Y."/>
            <person name="Pei T."/>
            <person name="Deng M.R."/>
            <person name="Zhu H."/>
        </authorList>
    </citation>
    <scope>NUCLEOTIDE SEQUENCE [LARGE SCALE GENOMIC DNA]</scope>
    <source>
        <strain evidence="2 3">6D45A</strain>
    </source>
</reference>